<reference evidence="2 3" key="1">
    <citation type="submission" date="2019-03" db="EMBL/GenBank/DDBJ databases">
        <title>Seongchinamella monodicae gen. nov., sp. nov., a novel member of the Gammaproteobacteria isolated from a tidal mudflat of beach.</title>
        <authorList>
            <person name="Yang H.G."/>
            <person name="Kang J.W."/>
            <person name="Lee S.D."/>
        </authorList>
    </citation>
    <scope>NUCLEOTIDE SEQUENCE [LARGE SCALE GENOMIC DNA]</scope>
    <source>
        <strain evidence="2 3">GH4-78</strain>
    </source>
</reference>
<name>A0A4R5LWZ1_9GAMM</name>
<dbReference type="InterPro" id="IPR042095">
    <property type="entry name" value="SUMF_sf"/>
</dbReference>
<proteinExistence type="predicted"/>
<evidence type="ECO:0000259" key="1">
    <source>
        <dbReference type="Pfam" id="PF03781"/>
    </source>
</evidence>
<dbReference type="AlphaFoldDB" id="A0A4R5LWZ1"/>
<dbReference type="InterPro" id="IPR051043">
    <property type="entry name" value="Sulfatase_Mod_Factor_Kinase"/>
</dbReference>
<dbReference type="EMBL" id="SMSE01000001">
    <property type="protein sequence ID" value="TDG15947.1"/>
    <property type="molecule type" value="Genomic_DNA"/>
</dbReference>
<gene>
    <name evidence="2" type="ORF">E2F43_06900</name>
</gene>
<sequence length="289" mass="31476">MAFHTHPHCRGIRTMIMSLSIPLRVAIGANTLLCALLFNASAVADDYLPGDTFAHDLPDGGKGPEMVVVREGEFVMGGGRPGDNPEALVVEIAHPFAISKTEITNAMYRRFLKATQSGDLDSLQGAADDLPVSGITWDEAEAFVSWLSHQTGYNYRLPSSTQWEYAARAGSTRSYTWGDSAGESNANCLGCGVDYEGTLAPVASFKPNAWGLYDVHGNVWEWTKDCVDANSKPPLNGMPQLFGNCDNRELRGGSAQSDAWSIRLNARASARRQLRSLDVGMRVVMMFPR</sequence>
<evidence type="ECO:0000313" key="3">
    <source>
        <dbReference type="Proteomes" id="UP000295554"/>
    </source>
</evidence>
<protein>
    <submittedName>
        <fullName evidence="2">Formylglycine-generating enzyme family protein</fullName>
    </submittedName>
</protein>
<dbReference type="OrthoDB" id="9768004at2"/>
<accession>A0A4R5LWZ1</accession>
<dbReference type="PANTHER" id="PTHR23150">
    <property type="entry name" value="SULFATASE MODIFYING FACTOR 1, 2"/>
    <property type="match status" value="1"/>
</dbReference>
<dbReference type="PANTHER" id="PTHR23150:SF35">
    <property type="entry name" value="BLL6746 PROTEIN"/>
    <property type="match status" value="1"/>
</dbReference>
<feature type="domain" description="Sulfatase-modifying factor enzyme-like" evidence="1">
    <location>
        <begin position="63"/>
        <end position="284"/>
    </location>
</feature>
<dbReference type="SUPFAM" id="SSF56436">
    <property type="entry name" value="C-type lectin-like"/>
    <property type="match status" value="1"/>
</dbReference>
<organism evidence="2 3">
    <name type="scientific">Seongchinamella unica</name>
    <dbReference type="NCBI Taxonomy" id="2547392"/>
    <lineage>
        <taxon>Bacteria</taxon>
        <taxon>Pseudomonadati</taxon>
        <taxon>Pseudomonadota</taxon>
        <taxon>Gammaproteobacteria</taxon>
        <taxon>Cellvibrionales</taxon>
        <taxon>Halieaceae</taxon>
        <taxon>Seongchinamella</taxon>
    </lineage>
</organism>
<dbReference type="Gene3D" id="3.90.1580.10">
    <property type="entry name" value="paralog of FGE (formylglycine-generating enzyme)"/>
    <property type="match status" value="1"/>
</dbReference>
<evidence type="ECO:0000313" key="2">
    <source>
        <dbReference type="EMBL" id="TDG15947.1"/>
    </source>
</evidence>
<dbReference type="InterPro" id="IPR005532">
    <property type="entry name" value="SUMF_dom"/>
</dbReference>
<dbReference type="InterPro" id="IPR016187">
    <property type="entry name" value="CTDL_fold"/>
</dbReference>
<dbReference type="Proteomes" id="UP000295554">
    <property type="component" value="Unassembled WGS sequence"/>
</dbReference>
<dbReference type="GO" id="GO:0120147">
    <property type="term" value="F:formylglycine-generating oxidase activity"/>
    <property type="evidence" value="ECO:0007669"/>
    <property type="project" value="TreeGrafter"/>
</dbReference>
<comment type="caution">
    <text evidence="2">The sequence shown here is derived from an EMBL/GenBank/DDBJ whole genome shotgun (WGS) entry which is preliminary data.</text>
</comment>
<keyword evidence="3" id="KW-1185">Reference proteome</keyword>
<dbReference type="Pfam" id="PF03781">
    <property type="entry name" value="FGE-sulfatase"/>
    <property type="match status" value="1"/>
</dbReference>